<feature type="transmembrane region" description="Helical" evidence="10">
    <location>
        <begin position="150"/>
        <end position="168"/>
    </location>
</feature>
<evidence type="ECO:0000256" key="5">
    <source>
        <dbReference type="ARBA" id="ARBA00022676"/>
    </source>
</evidence>
<sequence length="444" mass="51475">MIRLSTLLLAPPVGERLRARYDDYRQHGASWLSASLGCLWASLVWALMPLETPRWQAILARHETYFPHINPHRPRPLDPLRYLLQSLWLLTTHVPEPEKKVNWRSLAALEGVHGRYTQWLEKLPEQMNARTGHLDKQKELAHLNPKLRRAILGGVTFCSLVLALMCITQPFNPLSQFIFLMLLWGVALLVRRIPGRFSALMLIVLSLTVSCRYIWWRYTSTLNWNDPVSLVCGIILLFAETYAWVVLVLGYFQVVWPLNRQPVPLPEDMDLWPTVDIFVPTYNEDLNVVKNTIYASQGIDWPKDKLNIWILDDGGREAFRQFAKDVGVHYIARTSHEHAKAGNINNALKYAKGEFVSIFDCDHVPTRSFLQMTMGWFLKEKELAMMQTPHHFFSPDPFERNLGRFRKTPNEGTLFYGLVAGRERHVGRHLLLRLLRRYPPRPAG</sequence>
<evidence type="ECO:0000313" key="12">
    <source>
        <dbReference type="EMBL" id="STV23045.1"/>
    </source>
</evidence>
<comment type="subcellular location">
    <subcellularLocation>
        <location evidence="1">Membrane</location>
        <topology evidence="1">Multi-pass membrane protein</topology>
    </subcellularLocation>
</comment>
<name>A0A378AX01_KLEPN</name>
<gene>
    <name evidence="12" type="primary">bcsA_1</name>
    <name evidence="12" type="ORF">NCTC11679_00264</name>
</gene>
<dbReference type="AlphaFoldDB" id="A0A378AX01"/>
<evidence type="ECO:0000256" key="3">
    <source>
        <dbReference type="ARBA" id="ARBA00018714"/>
    </source>
</evidence>
<organism evidence="12 13">
    <name type="scientific">Klebsiella pneumoniae</name>
    <dbReference type="NCBI Taxonomy" id="573"/>
    <lineage>
        <taxon>Bacteria</taxon>
        <taxon>Pseudomonadati</taxon>
        <taxon>Pseudomonadota</taxon>
        <taxon>Gammaproteobacteria</taxon>
        <taxon>Enterobacterales</taxon>
        <taxon>Enterobacteriaceae</taxon>
        <taxon>Klebsiella/Raoultella group</taxon>
        <taxon>Klebsiella</taxon>
        <taxon>Klebsiella pneumoniae complex</taxon>
    </lineage>
</organism>
<keyword evidence="5 12" id="KW-0328">Glycosyltransferase</keyword>
<evidence type="ECO:0000256" key="7">
    <source>
        <dbReference type="ARBA" id="ARBA00022692"/>
    </source>
</evidence>
<reference evidence="12 13" key="1">
    <citation type="submission" date="2018-06" db="EMBL/GenBank/DDBJ databases">
        <authorList>
            <consortium name="Pathogen Informatics"/>
            <person name="Doyle S."/>
        </authorList>
    </citation>
    <scope>NUCLEOTIDE SEQUENCE [LARGE SCALE GENOMIC DNA]</scope>
    <source>
        <strain evidence="12 13">NCTC11679</strain>
    </source>
</reference>
<dbReference type="InterPro" id="IPR003919">
    <property type="entry name" value="Cell_synth_A"/>
</dbReference>
<comment type="pathway">
    <text evidence="2">Glycan metabolism.</text>
</comment>
<evidence type="ECO:0000256" key="10">
    <source>
        <dbReference type="SAM" id="Phobius"/>
    </source>
</evidence>
<dbReference type="PANTHER" id="PTHR43867">
    <property type="entry name" value="CELLULOSE SYNTHASE CATALYTIC SUBUNIT A [UDP-FORMING]"/>
    <property type="match status" value="1"/>
</dbReference>
<keyword evidence="4" id="KW-0973">c-di-GMP</keyword>
<evidence type="ECO:0000256" key="2">
    <source>
        <dbReference type="ARBA" id="ARBA00004881"/>
    </source>
</evidence>
<keyword evidence="8 10" id="KW-1133">Transmembrane helix</keyword>
<dbReference type="Proteomes" id="UP000255239">
    <property type="component" value="Unassembled WGS sequence"/>
</dbReference>
<evidence type="ECO:0000256" key="6">
    <source>
        <dbReference type="ARBA" id="ARBA00022679"/>
    </source>
</evidence>
<dbReference type="InterPro" id="IPR050321">
    <property type="entry name" value="Glycosyltr_2/OpgH_subfam"/>
</dbReference>
<feature type="domain" description="Glycosyltransferase 2-like" evidence="11">
    <location>
        <begin position="277"/>
        <end position="403"/>
    </location>
</feature>
<accession>A0A378AX01</accession>
<keyword evidence="9 10" id="KW-0472">Membrane</keyword>
<dbReference type="GO" id="GO:0006011">
    <property type="term" value="P:UDP-alpha-D-glucose metabolic process"/>
    <property type="evidence" value="ECO:0007669"/>
    <property type="project" value="InterPro"/>
</dbReference>
<dbReference type="PANTHER" id="PTHR43867:SF2">
    <property type="entry name" value="CELLULOSE SYNTHASE CATALYTIC SUBUNIT A [UDP-FORMING]"/>
    <property type="match status" value="1"/>
</dbReference>
<feature type="transmembrane region" description="Helical" evidence="10">
    <location>
        <begin position="228"/>
        <end position="252"/>
    </location>
</feature>
<evidence type="ECO:0000313" key="13">
    <source>
        <dbReference type="Proteomes" id="UP000255239"/>
    </source>
</evidence>
<evidence type="ECO:0000256" key="8">
    <source>
        <dbReference type="ARBA" id="ARBA00022989"/>
    </source>
</evidence>
<dbReference type="GO" id="GO:0005886">
    <property type="term" value="C:plasma membrane"/>
    <property type="evidence" value="ECO:0007669"/>
    <property type="project" value="TreeGrafter"/>
</dbReference>
<dbReference type="PRINTS" id="PR01439">
    <property type="entry name" value="CELLSNTHASEA"/>
</dbReference>
<dbReference type="InterPro" id="IPR001173">
    <property type="entry name" value="Glyco_trans_2-like"/>
</dbReference>
<keyword evidence="6 12" id="KW-0808">Transferase</keyword>
<dbReference type="Gene3D" id="3.90.550.10">
    <property type="entry name" value="Spore Coat Polysaccharide Biosynthesis Protein SpsA, Chain A"/>
    <property type="match status" value="1"/>
</dbReference>
<evidence type="ECO:0000256" key="4">
    <source>
        <dbReference type="ARBA" id="ARBA00022636"/>
    </source>
</evidence>
<protein>
    <recommendedName>
        <fullName evidence="3">Cellulose synthase catalytic subunit [UDP-forming]</fullName>
    </recommendedName>
</protein>
<dbReference type="InterPro" id="IPR029044">
    <property type="entry name" value="Nucleotide-diphossugar_trans"/>
</dbReference>
<feature type="transmembrane region" description="Helical" evidence="10">
    <location>
        <begin position="197"/>
        <end position="216"/>
    </location>
</feature>
<dbReference type="Pfam" id="PF00535">
    <property type="entry name" value="Glycos_transf_2"/>
    <property type="match status" value="1"/>
</dbReference>
<evidence type="ECO:0000259" key="11">
    <source>
        <dbReference type="Pfam" id="PF00535"/>
    </source>
</evidence>
<keyword evidence="7 10" id="KW-0812">Transmembrane</keyword>
<dbReference type="GO" id="GO:0035438">
    <property type="term" value="F:cyclic-di-GMP binding"/>
    <property type="evidence" value="ECO:0007669"/>
    <property type="project" value="InterPro"/>
</dbReference>
<dbReference type="GO" id="GO:0016759">
    <property type="term" value="F:cellulose synthase activity"/>
    <property type="evidence" value="ECO:0007669"/>
    <property type="project" value="InterPro"/>
</dbReference>
<dbReference type="EMBL" id="UGMG01000001">
    <property type="protein sequence ID" value="STV23045.1"/>
    <property type="molecule type" value="Genomic_DNA"/>
</dbReference>
<dbReference type="SUPFAM" id="SSF53448">
    <property type="entry name" value="Nucleotide-diphospho-sugar transferases"/>
    <property type="match status" value="1"/>
</dbReference>
<evidence type="ECO:0000256" key="1">
    <source>
        <dbReference type="ARBA" id="ARBA00004141"/>
    </source>
</evidence>
<proteinExistence type="predicted"/>
<evidence type="ECO:0000256" key="9">
    <source>
        <dbReference type="ARBA" id="ARBA00023136"/>
    </source>
</evidence>